<proteinExistence type="predicted"/>
<gene>
    <name evidence="2" type="ORF">B0A52_02059</name>
</gene>
<protein>
    <submittedName>
        <fullName evidence="2">Uncharacterized protein</fullName>
    </submittedName>
</protein>
<keyword evidence="1" id="KW-0472">Membrane</keyword>
<evidence type="ECO:0000313" key="3">
    <source>
        <dbReference type="Proteomes" id="UP000288859"/>
    </source>
</evidence>
<sequence>METSPAPGVAVSFPHLLESAVRTIASIASGLGATLVISQYDMRRKDTSYHSAMLDEVASIRYKLESLRNRIVLEFGKEDGEPSFHLDEIYRLQKTGSGSSSGSYMCAKAYRELRDIVIEVCRDPSPEVLMTAIIIFAVSMLVLGRRKHSRWRKSILTIAAIVGVLLGVTTNWMNASAPHILLQYTPGCLLCGQVVAAIIPYNEEHISNERSGTLEEEKQATGDSRIQIQC</sequence>
<comment type="caution">
    <text evidence="2">The sequence shown here is derived from an EMBL/GenBank/DDBJ whole genome shotgun (WGS) entry which is preliminary data.</text>
</comment>
<evidence type="ECO:0000313" key="2">
    <source>
        <dbReference type="EMBL" id="RVX74227.1"/>
    </source>
</evidence>
<evidence type="ECO:0000256" key="1">
    <source>
        <dbReference type="SAM" id="Phobius"/>
    </source>
</evidence>
<dbReference type="EMBL" id="NAJM01000005">
    <property type="protein sequence ID" value="RVX74227.1"/>
    <property type="molecule type" value="Genomic_DNA"/>
</dbReference>
<dbReference type="AlphaFoldDB" id="A0A438NER6"/>
<name>A0A438NER6_EXOME</name>
<dbReference type="Proteomes" id="UP000288859">
    <property type="component" value="Unassembled WGS sequence"/>
</dbReference>
<reference evidence="2 3" key="1">
    <citation type="submission" date="2017-03" db="EMBL/GenBank/DDBJ databases">
        <title>Genomes of endolithic fungi from Antarctica.</title>
        <authorList>
            <person name="Coleine C."/>
            <person name="Masonjones S."/>
            <person name="Stajich J.E."/>
        </authorList>
    </citation>
    <scope>NUCLEOTIDE SEQUENCE [LARGE SCALE GENOMIC DNA]</scope>
    <source>
        <strain evidence="2 3">CCFEE 6314</strain>
    </source>
</reference>
<accession>A0A438NER6</accession>
<keyword evidence="1" id="KW-0812">Transmembrane</keyword>
<feature type="transmembrane region" description="Helical" evidence="1">
    <location>
        <begin position="156"/>
        <end position="175"/>
    </location>
</feature>
<keyword evidence="1" id="KW-1133">Transmembrane helix</keyword>
<organism evidence="2 3">
    <name type="scientific">Exophiala mesophila</name>
    <name type="common">Black yeast-like fungus</name>
    <dbReference type="NCBI Taxonomy" id="212818"/>
    <lineage>
        <taxon>Eukaryota</taxon>
        <taxon>Fungi</taxon>
        <taxon>Dikarya</taxon>
        <taxon>Ascomycota</taxon>
        <taxon>Pezizomycotina</taxon>
        <taxon>Eurotiomycetes</taxon>
        <taxon>Chaetothyriomycetidae</taxon>
        <taxon>Chaetothyriales</taxon>
        <taxon>Herpotrichiellaceae</taxon>
        <taxon>Exophiala</taxon>
    </lineage>
</organism>
<feature type="transmembrane region" description="Helical" evidence="1">
    <location>
        <begin position="181"/>
        <end position="201"/>
    </location>
</feature>